<reference evidence="1 2" key="1">
    <citation type="submission" date="2019-12" db="EMBL/GenBank/DDBJ databases">
        <title>Corynebacterium sp. nov., isolated from feces of the Anser Albifrons in China.</title>
        <authorList>
            <person name="Liu Q."/>
        </authorList>
    </citation>
    <scope>NUCLEOTIDE SEQUENCE [LARGE SCALE GENOMIC DNA]</scope>
    <source>
        <strain evidence="1 2">23H37-10</strain>
    </source>
</reference>
<accession>A0A7G7YQA7</accession>
<dbReference type="EMBL" id="CP046883">
    <property type="protein sequence ID" value="QNH96677.1"/>
    <property type="molecule type" value="Genomic_DNA"/>
</dbReference>
<organism evidence="1 2">
    <name type="scientific">Corynebacterium anserum</name>
    <dbReference type="NCBI Taxonomy" id="2684406"/>
    <lineage>
        <taxon>Bacteria</taxon>
        <taxon>Bacillati</taxon>
        <taxon>Actinomycetota</taxon>
        <taxon>Actinomycetes</taxon>
        <taxon>Mycobacteriales</taxon>
        <taxon>Corynebacteriaceae</taxon>
        <taxon>Corynebacterium</taxon>
    </lineage>
</organism>
<proteinExistence type="predicted"/>
<dbReference type="Proteomes" id="UP000515275">
    <property type="component" value="Chromosome"/>
</dbReference>
<evidence type="ECO:0000313" key="1">
    <source>
        <dbReference type="EMBL" id="QNH96677.1"/>
    </source>
</evidence>
<sequence length="106" mass="11929">MSLPKELHVEHLYKEGYVPSSFDAPHSSLHRSITWFAMGCILASLSGFGTMLWGLSTMTRDFRNDGSTFAIIGAVLGFGLLFLGFFLVHVGRKNYRDYKTRSGRIH</sequence>
<dbReference type="KEGG" id="cans:GP473_08465"/>
<name>A0A7G7YQA7_9CORY</name>
<protein>
    <submittedName>
        <fullName evidence="1">Uncharacterized protein</fullName>
    </submittedName>
</protein>
<dbReference type="AlphaFoldDB" id="A0A7G7YQA7"/>
<keyword evidence="2" id="KW-1185">Reference proteome</keyword>
<dbReference type="RefSeq" id="WP_185770434.1">
    <property type="nucleotide sequence ID" value="NZ_CP046883.1"/>
</dbReference>
<evidence type="ECO:0000313" key="2">
    <source>
        <dbReference type="Proteomes" id="UP000515275"/>
    </source>
</evidence>
<gene>
    <name evidence="1" type="ORF">GP473_08465</name>
</gene>